<dbReference type="GO" id="GO:0042372">
    <property type="term" value="P:phylloquinone biosynthetic process"/>
    <property type="evidence" value="ECO:0007669"/>
    <property type="project" value="UniProtKB-UniRule"/>
</dbReference>
<dbReference type="InterPro" id="IPR029069">
    <property type="entry name" value="HotDog_dom_sf"/>
</dbReference>
<dbReference type="UniPathway" id="UPA01057">
    <property type="reaction ID" value="UER01033"/>
</dbReference>
<comment type="function">
    <text evidence="2">Catalyzes the hydrolysis of 1,4-dihydroxy-2-naphthoyl-CoA (DHNA-CoA) to 1,4-dihydroxy-2-naphthoate (DHNA), a reaction involved in phylloquinone (vitamin K1) biosynthesis.</text>
</comment>
<dbReference type="Pfam" id="PF13279">
    <property type="entry name" value="4HBT_2"/>
    <property type="match status" value="1"/>
</dbReference>
<dbReference type="AlphaFoldDB" id="A0A0P7Z2T2"/>
<name>A0A0P7Z2T2_9CYAN</name>
<gene>
    <name evidence="3" type="ORF">HLUCCA11_02140</name>
</gene>
<dbReference type="SUPFAM" id="SSF54637">
    <property type="entry name" value="Thioesterase/thiol ester dehydrase-isomerase"/>
    <property type="match status" value="1"/>
</dbReference>
<dbReference type="CDD" id="cd00586">
    <property type="entry name" value="4HBT"/>
    <property type="match status" value="1"/>
</dbReference>
<comment type="pathway">
    <text evidence="2">Cofactor biosynthesis; phylloquinone biosynthesis.</text>
</comment>
<protein>
    <recommendedName>
        <fullName evidence="2">1,4-dihydroxy-2-naphthoyl-CoA hydrolase</fullName>
        <shortName evidence="2">DHNA-CoA hydrolase</shortName>
        <ecNumber evidence="2">3.1.2.28</ecNumber>
    </recommendedName>
    <alternativeName>
        <fullName evidence="2">DHNA-CoA thioesterase</fullName>
    </alternativeName>
</protein>
<evidence type="ECO:0000313" key="3">
    <source>
        <dbReference type="EMBL" id="KPQ37254.1"/>
    </source>
</evidence>
<reference evidence="3 4" key="1">
    <citation type="submission" date="2015-09" db="EMBL/GenBank/DDBJ databases">
        <title>Identification and resolution of microdiversity through metagenomic sequencing of parallel consortia.</title>
        <authorList>
            <person name="Nelson W.C."/>
            <person name="Romine M.F."/>
            <person name="Lindemann S.R."/>
        </authorList>
    </citation>
    <scope>NUCLEOTIDE SEQUENCE [LARGE SCALE GENOMIC DNA]</scope>
    <source>
        <strain evidence="3">Ana</strain>
    </source>
</reference>
<feature type="active site" evidence="2">
    <location>
        <position position="16"/>
    </location>
</feature>
<dbReference type="GO" id="GO:0047617">
    <property type="term" value="F:fatty acyl-CoA hydrolase activity"/>
    <property type="evidence" value="ECO:0007669"/>
    <property type="project" value="TreeGrafter"/>
</dbReference>
<dbReference type="EMBL" id="LJZR01000002">
    <property type="protein sequence ID" value="KPQ37254.1"/>
    <property type="molecule type" value="Genomic_DNA"/>
</dbReference>
<proteinExistence type="inferred from homology"/>
<dbReference type="HAMAP" id="MF_02101">
    <property type="entry name" value="DHNA_CoA_hydrolase"/>
    <property type="match status" value="1"/>
</dbReference>
<dbReference type="EC" id="3.1.2.28" evidence="2"/>
<dbReference type="UniPathway" id="UPA00995"/>
<dbReference type="PANTHER" id="PTHR31793">
    <property type="entry name" value="4-HYDROXYBENZOYL-COA THIOESTERASE FAMILY MEMBER"/>
    <property type="match status" value="1"/>
</dbReference>
<dbReference type="GO" id="GO:0061522">
    <property type="term" value="F:1,4-dihydroxy-2-naphthoyl-CoA thioesterase activity"/>
    <property type="evidence" value="ECO:0007669"/>
    <property type="project" value="UniProtKB-EC"/>
</dbReference>
<accession>A0A0P7Z2T2</accession>
<dbReference type="InterPro" id="IPR022829">
    <property type="entry name" value="DHNA_CoA_hydrolase"/>
</dbReference>
<dbReference type="PANTHER" id="PTHR31793:SF37">
    <property type="entry name" value="ACYL-COA THIOESTER HYDROLASE YBGC"/>
    <property type="match status" value="1"/>
</dbReference>
<evidence type="ECO:0000256" key="1">
    <source>
        <dbReference type="ARBA" id="ARBA00022801"/>
    </source>
</evidence>
<dbReference type="InterPro" id="IPR050563">
    <property type="entry name" value="4-hydroxybenzoyl-CoA_TE"/>
</dbReference>
<evidence type="ECO:0000256" key="2">
    <source>
        <dbReference type="HAMAP-Rule" id="MF_02101"/>
    </source>
</evidence>
<keyword evidence="1 2" id="KW-0378">Hydrolase</keyword>
<comment type="similarity">
    <text evidence="2">Belongs to the 4-hydroxybenzoyl-CoA thioesterase family. DHNA-CoA hydrolase subfamily.</text>
</comment>
<evidence type="ECO:0000313" key="4">
    <source>
        <dbReference type="Proteomes" id="UP000050465"/>
    </source>
</evidence>
<comment type="pathway">
    <text evidence="2">Quinol/quinone metabolism; 1,4-dihydroxy-2-naphthoate biosynthesis; 1,4-dihydroxy-2-naphthoate from chorismate: step 7/7.</text>
</comment>
<dbReference type="Proteomes" id="UP000050465">
    <property type="component" value="Unassembled WGS sequence"/>
</dbReference>
<dbReference type="STRING" id="1666911.HLUCCA11_02140"/>
<comment type="catalytic activity">
    <reaction evidence="2">
        <text>1,4-dihydroxy-2-naphthoyl-CoA + H2O = 1,4-dihydroxy-2-naphthoate + CoA + H(+)</text>
        <dbReference type="Rhea" id="RHEA:26309"/>
        <dbReference type="ChEBI" id="CHEBI:11173"/>
        <dbReference type="ChEBI" id="CHEBI:15377"/>
        <dbReference type="ChEBI" id="CHEBI:15378"/>
        <dbReference type="ChEBI" id="CHEBI:57287"/>
        <dbReference type="ChEBI" id="CHEBI:58897"/>
        <dbReference type="EC" id="3.1.2.28"/>
    </reaction>
</comment>
<comment type="caution">
    <text evidence="3">The sequence shown here is derived from an EMBL/GenBank/DDBJ whole genome shotgun (WGS) entry which is preliminary data.</text>
</comment>
<sequence length="143" mass="15553">MMAFTLRRVIRFQETDAAGVVYFANLLALCHEAYEASLAHAGIALKPFFSTGGNIAVPIVHTSADFYQPMYCGDAIAVTLTPQQLSPHSFEITYVVTAADSPEKVLAKALTRHVCISPTARARQPLTLELSRWLKGEQEADGG</sequence>
<organism evidence="3 4">
    <name type="scientific">Phormidesmis priestleyi Ana</name>
    <dbReference type="NCBI Taxonomy" id="1666911"/>
    <lineage>
        <taxon>Bacteria</taxon>
        <taxon>Bacillati</taxon>
        <taxon>Cyanobacteriota</taxon>
        <taxon>Cyanophyceae</taxon>
        <taxon>Leptolyngbyales</taxon>
        <taxon>Leptolyngbyaceae</taxon>
        <taxon>Phormidesmis</taxon>
    </lineage>
</organism>
<dbReference type="Gene3D" id="3.10.129.10">
    <property type="entry name" value="Hotdog Thioesterase"/>
    <property type="match status" value="1"/>
</dbReference>